<comment type="similarity">
    <text evidence="2 9">Belongs to the uroporphyrinogen-III synthase family.</text>
</comment>
<gene>
    <name evidence="11" type="ORF">EV698_1783</name>
</gene>
<keyword evidence="4 9" id="KW-0456">Lyase</keyword>
<evidence type="ECO:0000256" key="1">
    <source>
        <dbReference type="ARBA" id="ARBA00004772"/>
    </source>
</evidence>
<dbReference type="GO" id="GO:0004852">
    <property type="term" value="F:uroporphyrinogen-III synthase activity"/>
    <property type="evidence" value="ECO:0007669"/>
    <property type="project" value="UniProtKB-UniRule"/>
</dbReference>
<dbReference type="GO" id="GO:0006782">
    <property type="term" value="P:protoporphyrinogen IX biosynthetic process"/>
    <property type="evidence" value="ECO:0007669"/>
    <property type="project" value="UniProtKB-UniRule"/>
</dbReference>
<dbReference type="Gene3D" id="3.40.50.10090">
    <property type="match status" value="2"/>
</dbReference>
<feature type="domain" description="Tetrapyrrole biosynthesis uroporphyrinogen III synthase" evidence="10">
    <location>
        <begin position="25"/>
        <end position="240"/>
    </location>
</feature>
<protein>
    <recommendedName>
        <fullName evidence="7 9">Uroporphyrinogen-III synthase</fullName>
        <ecNumber evidence="3 9">4.2.1.75</ecNumber>
    </recommendedName>
</protein>
<dbReference type="InterPro" id="IPR003754">
    <property type="entry name" value="4pyrrol_synth_uPrphyn_synth"/>
</dbReference>
<evidence type="ECO:0000256" key="5">
    <source>
        <dbReference type="ARBA" id="ARBA00023244"/>
    </source>
</evidence>
<evidence type="ECO:0000313" key="11">
    <source>
        <dbReference type="EMBL" id="RZU99491.1"/>
    </source>
</evidence>
<comment type="catalytic activity">
    <reaction evidence="8 9">
        <text>hydroxymethylbilane = uroporphyrinogen III + H2O</text>
        <dbReference type="Rhea" id="RHEA:18965"/>
        <dbReference type="ChEBI" id="CHEBI:15377"/>
        <dbReference type="ChEBI" id="CHEBI:57308"/>
        <dbReference type="ChEBI" id="CHEBI:57845"/>
        <dbReference type="EC" id="4.2.1.75"/>
    </reaction>
</comment>
<dbReference type="GO" id="GO:0006780">
    <property type="term" value="P:uroporphyrinogen III biosynthetic process"/>
    <property type="evidence" value="ECO:0007669"/>
    <property type="project" value="UniProtKB-UniRule"/>
</dbReference>
<sequence>MTERDALAGRRILVTRPAGQAEGLIHRLEAAGAAVLHRPTLRIVAVPPAIDAFPAHPDWLVFTSPNAVRYGVDWLPASMWRSARTAAVGPGTAAAIEQRGRSVDVAPSVGGGADDLLAETAFDPGEATSVLIVRGENGRQRLSAALRARGADVHESIVYRRIHAASQLDIPREWQAQPLDCTIITSVSGLSCLLGMAGASALEWLAESRLVTVSERVATAATSAGFDRPVVASGADDSAITRAVCAALQREI</sequence>
<evidence type="ECO:0000256" key="3">
    <source>
        <dbReference type="ARBA" id="ARBA00013109"/>
    </source>
</evidence>
<dbReference type="Pfam" id="PF02602">
    <property type="entry name" value="HEM4"/>
    <property type="match status" value="1"/>
</dbReference>
<comment type="caution">
    <text evidence="11">The sequence shown here is derived from an EMBL/GenBank/DDBJ whole genome shotgun (WGS) entry which is preliminary data.</text>
</comment>
<evidence type="ECO:0000259" key="10">
    <source>
        <dbReference type="Pfam" id="PF02602"/>
    </source>
</evidence>
<name>A0A4Q8D265_9GAMM</name>
<accession>A0A4Q8D265</accession>
<organism evidence="11 12">
    <name type="scientific">Spiribacter vilamensis</name>
    <dbReference type="NCBI Taxonomy" id="531306"/>
    <lineage>
        <taxon>Bacteria</taxon>
        <taxon>Pseudomonadati</taxon>
        <taxon>Pseudomonadota</taxon>
        <taxon>Gammaproteobacteria</taxon>
        <taxon>Chromatiales</taxon>
        <taxon>Ectothiorhodospiraceae</taxon>
        <taxon>Spiribacter</taxon>
    </lineage>
</organism>
<dbReference type="InterPro" id="IPR039793">
    <property type="entry name" value="UROS/Hem4"/>
</dbReference>
<dbReference type="InterPro" id="IPR036108">
    <property type="entry name" value="4pyrrol_syn_uPrphyn_synt_sf"/>
</dbReference>
<evidence type="ECO:0000256" key="7">
    <source>
        <dbReference type="ARBA" id="ARBA00040167"/>
    </source>
</evidence>
<comment type="function">
    <text evidence="6 9">Catalyzes cyclization of the linear tetrapyrrole, hydroxymethylbilane, to the macrocyclic uroporphyrinogen III.</text>
</comment>
<dbReference type="AlphaFoldDB" id="A0A4Q8D265"/>
<dbReference type="PANTHER" id="PTHR38042">
    <property type="entry name" value="UROPORPHYRINOGEN-III SYNTHASE, CHLOROPLASTIC"/>
    <property type="match status" value="1"/>
</dbReference>
<comment type="pathway">
    <text evidence="1 9">Porphyrin-containing compound metabolism; protoporphyrin-IX biosynthesis; coproporphyrinogen-III from 5-aminolevulinate: step 3/4.</text>
</comment>
<dbReference type="RefSeq" id="WP_130503721.1">
    <property type="nucleotide sequence ID" value="NZ_SHLI01000001.1"/>
</dbReference>
<dbReference type="EMBL" id="SHLI01000001">
    <property type="protein sequence ID" value="RZU99491.1"/>
    <property type="molecule type" value="Genomic_DNA"/>
</dbReference>
<dbReference type="CDD" id="cd06578">
    <property type="entry name" value="HemD"/>
    <property type="match status" value="1"/>
</dbReference>
<dbReference type="EC" id="4.2.1.75" evidence="3 9"/>
<keyword evidence="5 9" id="KW-0627">Porphyrin biosynthesis</keyword>
<evidence type="ECO:0000256" key="2">
    <source>
        <dbReference type="ARBA" id="ARBA00008133"/>
    </source>
</evidence>
<dbReference type="PANTHER" id="PTHR38042:SF1">
    <property type="entry name" value="UROPORPHYRINOGEN-III SYNTHASE, CHLOROPLASTIC"/>
    <property type="match status" value="1"/>
</dbReference>
<proteinExistence type="inferred from homology"/>
<dbReference type="SUPFAM" id="SSF69618">
    <property type="entry name" value="HemD-like"/>
    <property type="match status" value="1"/>
</dbReference>
<evidence type="ECO:0000256" key="8">
    <source>
        <dbReference type="ARBA" id="ARBA00048617"/>
    </source>
</evidence>
<evidence type="ECO:0000256" key="6">
    <source>
        <dbReference type="ARBA" id="ARBA00037589"/>
    </source>
</evidence>
<dbReference type="OrthoDB" id="9787650at2"/>
<keyword evidence="12" id="KW-1185">Reference proteome</keyword>
<reference evidence="11 12" key="1">
    <citation type="submission" date="2019-02" db="EMBL/GenBank/DDBJ databases">
        <title>Genomic Encyclopedia of Type Strains, Phase IV (KMG-IV): sequencing the most valuable type-strain genomes for metagenomic binning, comparative biology and taxonomic classification.</title>
        <authorList>
            <person name="Goeker M."/>
        </authorList>
    </citation>
    <scope>NUCLEOTIDE SEQUENCE [LARGE SCALE GENOMIC DNA]</scope>
    <source>
        <strain evidence="11 12">DSM 21056</strain>
    </source>
</reference>
<evidence type="ECO:0000256" key="9">
    <source>
        <dbReference type="RuleBase" id="RU366031"/>
    </source>
</evidence>
<dbReference type="UniPathway" id="UPA00251">
    <property type="reaction ID" value="UER00320"/>
</dbReference>
<dbReference type="Proteomes" id="UP000292298">
    <property type="component" value="Unassembled WGS sequence"/>
</dbReference>
<evidence type="ECO:0000256" key="4">
    <source>
        <dbReference type="ARBA" id="ARBA00023239"/>
    </source>
</evidence>
<evidence type="ECO:0000313" key="12">
    <source>
        <dbReference type="Proteomes" id="UP000292298"/>
    </source>
</evidence>